<feature type="transmembrane region" description="Helical" evidence="9">
    <location>
        <begin position="481"/>
        <end position="499"/>
    </location>
</feature>
<dbReference type="AlphaFoldDB" id="G2I7P2"/>
<protein>
    <submittedName>
        <fullName evidence="12">ABC transporter amino acid transporter permease protein</fullName>
    </submittedName>
</protein>
<sequence>MAQPACRTHVWPMLWAALLGLLLAMAGHARADSPDLPGFIHDGTLTVCTNPTLPPMTFVNGTDANAVDGLDMDIAHSLAAYWHVHIDITTMEFSGLFPSLAAQRCAMVASGLIRLPAREENFDAITYQDTALVIVARAGTRPLTSMSDLSGRTVAVQAGTSYAAWLARENTSMAAHGRPPIIIQQYPTEDQVVQQVLVGRAFAFASQDVELYYRQKQLHGEISIILVPPSPEYGHFALYIRKDAHDRALLAQAVASLEHNGQLATIRQKWTITPDHAGSLSHPDPAPLFRWGVFFGALTSTAFARGAFITLAIAVLSHLTAIVISIPIALALNGRNTVLRLVLKGYVTLFRGAPTLLQLLFIWNALPQFLPIFRESWFTPFLATWIALSINESAYQVEINRAALAAVDKGQELAGDALALSRRQVYRYVIFPQALRIALPPTMNAFISLLKTTSLASVISLQELLAVTQIQVARTFEFTEYYAAALVYYLAMVFVFLFIQKCIEHRFAWADPHRVTTNAP</sequence>
<dbReference type="SUPFAM" id="SSF161098">
    <property type="entry name" value="MetI-like"/>
    <property type="match status" value="1"/>
</dbReference>
<evidence type="ECO:0000313" key="12">
    <source>
        <dbReference type="EMBL" id="BAK84139.1"/>
    </source>
</evidence>
<comment type="similarity">
    <text evidence="2">Belongs to the binding-protein-dependent transport system permease family. HisMQ subfamily.</text>
</comment>
<dbReference type="PANTHER" id="PTHR30614">
    <property type="entry name" value="MEMBRANE COMPONENT OF AMINO ACID ABC TRANSPORTER"/>
    <property type="match status" value="1"/>
</dbReference>
<gene>
    <name evidence="12" type="ordered locus">GLX_17270</name>
</gene>
<feature type="transmembrane region" description="Helical" evidence="9">
    <location>
        <begin position="345"/>
        <end position="366"/>
    </location>
</feature>
<dbReference type="GO" id="GO:0043190">
    <property type="term" value="C:ATP-binding cassette (ABC) transporter complex"/>
    <property type="evidence" value="ECO:0007669"/>
    <property type="project" value="InterPro"/>
</dbReference>
<dbReference type="HOGENOM" id="CLU_019602_20_3_5"/>
<dbReference type="Pfam" id="PF00528">
    <property type="entry name" value="BPD_transp_1"/>
    <property type="match status" value="1"/>
</dbReference>
<dbReference type="STRING" id="634177.GLX_17270"/>
<dbReference type="GO" id="GO:0006865">
    <property type="term" value="P:amino acid transport"/>
    <property type="evidence" value="ECO:0007669"/>
    <property type="project" value="UniProtKB-KW"/>
</dbReference>
<evidence type="ECO:0000256" key="8">
    <source>
        <dbReference type="ARBA" id="ARBA00023136"/>
    </source>
</evidence>
<dbReference type="SUPFAM" id="SSF53850">
    <property type="entry name" value="Periplasmic binding protein-like II"/>
    <property type="match status" value="1"/>
</dbReference>
<evidence type="ECO:0000256" key="9">
    <source>
        <dbReference type="RuleBase" id="RU363032"/>
    </source>
</evidence>
<evidence type="ECO:0000313" key="13">
    <source>
        <dbReference type="Proteomes" id="UP000009044"/>
    </source>
</evidence>
<dbReference type="InterPro" id="IPR035906">
    <property type="entry name" value="MetI-like_sf"/>
</dbReference>
<keyword evidence="7 9" id="KW-1133">Transmembrane helix</keyword>
<feature type="signal peptide" evidence="10">
    <location>
        <begin position="1"/>
        <end position="31"/>
    </location>
</feature>
<evidence type="ECO:0000256" key="2">
    <source>
        <dbReference type="ARBA" id="ARBA00010072"/>
    </source>
</evidence>
<dbReference type="Pfam" id="PF00497">
    <property type="entry name" value="SBP_bac_3"/>
    <property type="match status" value="1"/>
</dbReference>
<evidence type="ECO:0000256" key="7">
    <source>
        <dbReference type="ARBA" id="ARBA00022989"/>
    </source>
</evidence>
<keyword evidence="10" id="KW-0732">Signal</keyword>
<keyword evidence="8 9" id="KW-0472">Membrane</keyword>
<name>G2I7P2_KOMMN</name>
<dbReference type="KEGG" id="gxy:GLX_17270"/>
<evidence type="ECO:0000256" key="5">
    <source>
        <dbReference type="ARBA" id="ARBA00022692"/>
    </source>
</evidence>
<feature type="transmembrane region" description="Helical" evidence="9">
    <location>
        <begin position="308"/>
        <end position="333"/>
    </location>
</feature>
<feature type="domain" description="ABC transmembrane type-1" evidence="11">
    <location>
        <begin position="307"/>
        <end position="499"/>
    </location>
</feature>
<dbReference type="InterPro" id="IPR001638">
    <property type="entry name" value="Solute-binding_3/MltF_N"/>
</dbReference>
<dbReference type="eggNOG" id="COG0765">
    <property type="taxonomic scope" value="Bacteria"/>
</dbReference>
<feature type="chain" id="PRO_5003431591" evidence="10">
    <location>
        <begin position="32"/>
        <end position="520"/>
    </location>
</feature>
<accession>G2I7P2</accession>
<dbReference type="Proteomes" id="UP000009044">
    <property type="component" value="Chromosome"/>
</dbReference>
<dbReference type="eggNOG" id="COG0834">
    <property type="taxonomic scope" value="Bacteria"/>
</dbReference>
<dbReference type="InterPro" id="IPR000515">
    <property type="entry name" value="MetI-like"/>
</dbReference>
<dbReference type="Gene3D" id="1.10.3720.10">
    <property type="entry name" value="MetI-like"/>
    <property type="match status" value="1"/>
</dbReference>
<proteinExistence type="inferred from homology"/>
<keyword evidence="4" id="KW-1003">Cell membrane</keyword>
<dbReference type="PROSITE" id="PS50928">
    <property type="entry name" value="ABC_TM1"/>
    <property type="match status" value="1"/>
</dbReference>
<keyword evidence="6" id="KW-0029">Amino-acid transport</keyword>
<dbReference type="NCBIfam" id="TIGR01726">
    <property type="entry name" value="HEQRo_perm_3TM"/>
    <property type="match status" value="1"/>
</dbReference>
<dbReference type="EMBL" id="AP012159">
    <property type="protein sequence ID" value="BAK84139.1"/>
    <property type="molecule type" value="Genomic_DNA"/>
</dbReference>
<dbReference type="SMART" id="SM00062">
    <property type="entry name" value="PBPb"/>
    <property type="match status" value="1"/>
</dbReference>
<keyword evidence="5 9" id="KW-0812">Transmembrane</keyword>
<organism evidence="12 13">
    <name type="scientific">Komagataeibacter medellinensis (strain NBRC 3288 / BCRC 11682 / LMG 1693 / Kondo 51)</name>
    <name type="common">Gluconacetobacter medellinensis</name>
    <dbReference type="NCBI Taxonomy" id="634177"/>
    <lineage>
        <taxon>Bacteria</taxon>
        <taxon>Pseudomonadati</taxon>
        <taxon>Pseudomonadota</taxon>
        <taxon>Alphaproteobacteria</taxon>
        <taxon>Acetobacterales</taxon>
        <taxon>Acetobacteraceae</taxon>
        <taxon>Komagataeibacter</taxon>
    </lineage>
</organism>
<dbReference type="CDD" id="cd06261">
    <property type="entry name" value="TM_PBP2"/>
    <property type="match status" value="1"/>
</dbReference>
<keyword evidence="3 9" id="KW-0813">Transport</keyword>
<dbReference type="RefSeq" id="WP_014105667.1">
    <property type="nucleotide sequence ID" value="NC_016027.1"/>
</dbReference>
<evidence type="ECO:0000256" key="10">
    <source>
        <dbReference type="SAM" id="SignalP"/>
    </source>
</evidence>
<dbReference type="PATRIC" id="fig|634177.7.peg.1971"/>
<dbReference type="InterPro" id="IPR043429">
    <property type="entry name" value="ArtM/GltK/GlnP/TcyL/YhdX-like"/>
</dbReference>
<dbReference type="Gene3D" id="3.40.190.10">
    <property type="entry name" value="Periplasmic binding protein-like II"/>
    <property type="match status" value="2"/>
</dbReference>
<evidence type="ECO:0000256" key="3">
    <source>
        <dbReference type="ARBA" id="ARBA00022448"/>
    </source>
</evidence>
<dbReference type="GO" id="GO:0022857">
    <property type="term" value="F:transmembrane transporter activity"/>
    <property type="evidence" value="ECO:0007669"/>
    <property type="project" value="InterPro"/>
</dbReference>
<evidence type="ECO:0000256" key="6">
    <source>
        <dbReference type="ARBA" id="ARBA00022970"/>
    </source>
</evidence>
<evidence type="ECO:0000256" key="1">
    <source>
        <dbReference type="ARBA" id="ARBA00004429"/>
    </source>
</evidence>
<dbReference type="PANTHER" id="PTHR30614:SF0">
    <property type="entry name" value="L-CYSTINE TRANSPORT SYSTEM PERMEASE PROTEIN TCYL"/>
    <property type="match status" value="1"/>
</dbReference>
<evidence type="ECO:0000259" key="11">
    <source>
        <dbReference type="PROSITE" id="PS50928"/>
    </source>
</evidence>
<reference evidence="13" key="1">
    <citation type="journal article" date="2011" name="J. Bacteriol.">
        <title>Complete genome sequence of NBRC 3288, a unique cellulose-nonproducing strain of Gluconacetobacter xylinus isolated from vinegar.</title>
        <authorList>
            <person name="Ogino H."/>
            <person name="Azuma Y."/>
            <person name="Hosoyama A."/>
            <person name="Nakazawa H."/>
            <person name="Matsutani M."/>
            <person name="Hasegawa A."/>
            <person name="Otsuyama K."/>
            <person name="Matsushita K."/>
            <person name="Fujita N."/>
            <person name="Shirai M."/>
        </authorList>
    </citation>
    <scope>NUCLEOTIDE SEQUENCE [LARGE SCALE GENOMIC DNA]</scope>
    <source>
        <strain evidence="13">NBRC 3288 / BCRC 11682 / LMG 1693</strain>
    </source>
</reference>
<evidence type="ECO:0000256" key="4">
    <source>
        <dbReference type="ARBA" id="ARBA00022475"/>
    </source>
</evidence>
<comment type="subcellular location">
    <subcellularLocation>
        <location evidence="1">Cell inner membrane</location>
        <topology evidence="1">Multi-pass membrane protein</topology>
    </subcellularLocation>
    <subcellularLocation>
        <location evidence="9">Cell membrane</location>
        <topology evidence="9">Multi-pass membrane protein</topology>
    </subcellularLocation>
</comment>
<dbReference type="InterPro" id="IPR010065">
    <property type="entry name" value="AA_ABC_transptr_permease_3TM"/>
</dbReference>